<dbReference type="Proteomes" id="UP000556329">
    <property type="component" value="Unassembled WGS sequence"/>
</dbReference>
<comment type="caution">
    <text evidence="2">The sequence shown here is derived from an EMBL/GenBank/DDBJ whole genome shotgun (WGS) entry which is preliminary data.</text>
</comment>
<feature type="transmembrane region" description="Helical" evidence="1">
    <location>
        <begin position="29"/>
        <end position="49"/>
    </location>
</feature>
<protein>
    <submittedName>
        <fullName evidence="2">Uncharacterized protein</fullName>
    </submittedName>
</protein>
<dbReference type="AlphaFoldDB" id="A0A841P9J1"/>
<dbReference type="EMBL" id="JACHEF010000004">
    <property type="protein sequence ID" value="MBB6411877.1"/>
    <property type="molecule type" value="Genomic_DNA"/>
</dbReference>
<keyword evidence="1" id="KW-0472">Membrane</keyword>
<name>A0A841P9J1_9HYPH</name>
<reference evidence="2 3" key="1">
    <citation type="submission" date="2020-08" db="EMBL/GenBank/DDBJ databases">
        <title>Genomic Encyclopedia of Type Strains, Phase IV (KMG-IV): sequencing the most valuable type-strain genomes for metagenomic binning, comparative biology and taxonomic classification.</title>
        <authorList>
            <person name="Goeker M."/>
        </authorList>
    </citation>
    <scope>NUCLEOTIDE SEQUENCE [LARGE SCALE GENOMIC DNA]</scope>
    <source>
        <strain evidence="2 3">DSM 100039</strain>
    </source>
</reference>
<evidence type="ECO:0000313" key="2">
    <source>
        <dbReference type="EMBL" id="MBB6411877.1"/>
    </source>
</evidence>
<feature type="transmembrane region" description="Helical" evidence="1">
    <location>
        <begin position="6"/>
        <end position="22"/>
    </location>
</feature>
<accession>A0A841P9J1</accession>
<evidence type="ECO:0000256" key="1">
    <source>
        <dbReference type="SAM" id="Phobius"/>
    </source>
</evidence>
<keyword evidence="1" id="KW-0812">Transmembrane</keyword>
<keyword evidence="3" id="KW-1185">Reference proteome</keyword>
<keyword evidence="1" id="KW-1133">Transmembrane helix</keyword>
<gene>
    <name evidence="2" type="ORF">HNQ71_004565</name>
</gene>
<evidence type="ECO:0000313" key="3">
    <source>
        <dbReference type="Proteomes" id="UP000556329"/>
    </source>
</evidence>
<sequence>MPLHTAASATLVVVICYWMIRYPPSNPGLFYVLGTALTALVTILVTAPFGE</sequence>
<proteinExistence type="predicted"/>
<organism evidence="2 3">
    <name type="scientific">Mesorhizobium sangaii</name>
    <dbReference type="NCBI Taxonomy" id="505389"/>
    <lineage>
        <taxon>Bacteria</taxon>
        <taxon>Pseudomonadati</taxon>
        <taxon>Pseudomonadota</taxon>
        <taxon>Alphaproteobacteria</taxon>
        <taxon>Hyphomicrobiales</taxon>
        <taxon>Phyllobacteriaceae</taxon>
        <taxon>Mesorhizobium</taxon>
    </lineage>
</organism>